<protein>
    <submittedName>
        <fullName evidence="3">Uncharacterized protein</fullName>
    </submittedName>
</protein>
<accession>A0A915KWY0</accession>
<sequence>MRNFEANYFCCVFCLFITSIYCSCYAFEGDFKDPCEAQNCLYGSNCVLSPDGKSGRCVCAERCYNYGDSKGSRPVCGQDGRDYASLCHIRK</sequence>
<dbReference type="Gene3D" id="3.30.60.30">
    <property type="match status" value="1"/>
</dbReference>
<dbReference type="Proteomes" id="UP000887565">
    <property type="component" value="Unplaced"/>
</dbReference>
<evidence type="ECO:0000256" key="1">
    <source>
        <dbReference type="SAM" id="SignalP"/>
    </source>
</evidence>
<organism evidence="2 3">
    <name type="scientific">Romanomermis culicivorax</name>
    <name type="common">Nematode worm</name>
    <dbReference type="NCBI Taxonomy" id="13658"/>
    <lineage>
        <taxon>Eukaryota</taxon>
        <taxon>Metazoa</taxon>
        <taxon>Ecdysozoa</taxon>
        <taxon>Nematoda</taxon>
        <taxon>Enoplea</taxon>
        <taxon>Dorylaimia</taxon>
        <taxon>Mermithida</taxon>
        <taxon>Mermithoidea</taxon>
        <taxon>Mermithidae</taxon>
        <taxon>Romanomermis</taxon>
    </lineage>
</organism>
<evidence type="ECO:0000313" key="2">
    <source>
        <dbReference type="Proteomes" id="UP000887565"/>
    </source>
</evidence>
<name>A0A915KWY0_ROMCU</name>
<evidence type="ECO:0000313" key="3">
    <source>
        <dbReference type="WBParaSite" id="nRc.2.0.1.t43457-RA"/>
    </source>
</evidence>
<keyword evidence="2" id="KW-1185">Reference proteome</keyword>
<dbReference type="WBParaSite" id="nRc.2.0.1.t43457-RA">
    <property type="protein sequence ID" value="nRc.2.0.1.t43457-RA"/>
    <property type="gene ID" value="nRc.2.0.1.g43457"/>
</dbReference>
<keyword evidence="1" id="KW-0732">Signal</keyword>
<dbReference type="InterPro" id="IPR036058">
    <property type="entry name" value="Kazal_dom_sf"/>
</dbReference>
<dbReference type="SUPFAM" id="SSF100895">
    <property type="entry name" value="Kazal-type serine protease inhibitors"/>
    <property type="match status" value="1"/>
</dbReference>
<feature type="signal peptide" evidence="1">
    <location>
        <begin position="1"/>
        <end position="26"/>
    </location>
</feature>
<reference evidence="3" key="1">
    <citation type="submission" date="2022-11" db="UniProtKB">
        <authorList>
            <consortium name="WormBaseParasite"/>
        </authorList>
    </citation>
    <scope>IDENTIFICATION</scope>
</reference>
<dbReference type="AlphaFoldDB" id="A0A915KWY0"/>
<dbReference type="OMA" id="YASLCHI"/>
<proteinExistence type="predicted"/>
<feature type="chain" id="PRO_5036757631" evidence="1">
    <location>
        <begin position="27"/>
        <end position="91"/>
    </location>
</feature>